<gene>
    <name evidence="2" type="ORF">LEP1GSC108_3429</name>
</gene>
<feature type="region of interest" description="Disordered" evidence="1">
    <location>
        <begin position="1"/>
        <end position="22"/>
    </location>
</feature>
<keyword evidence="3" id="KW-1185">Reference proteome</keyword>
<comment type="caution">
    <text evidence="2">The sequence shown here is derived from an EMBL/GenBank/DDBJ whole genome shotgun (WGS) entry which is preliminary data.</text>
</comment>
<reference evidence="2 3" key="1">
    <citation type="submission" date="2013-01" db="EMBL/GenBank/DDBJ databases">
        <authorList>
            <person name="Harkins D.M."/>
            <person name="Durkin A.S."/>
            <person name="Brinkac L.M."/>
            <person name="Haft D.H."/>
            <person name="Selengut J.D."/>
            <person name="Sanka R."/>
            <person name="DePew J."/>
            <person name="Purushe J."/>
            <person name="Chanthongthip A."/>
            <person name="Lattana O."/>
            <person name="Phetsouvanh R."/>
            <person name="Newton P.N."/>
            <person name="Vinetz J.M."/>
            <person name="Sutton G.G."/>
            <person name="Nierman W.C."/>
            <person name="Fouts D.E."/>
        </authorList>
    </citation>
    <scope>NUCLEOTIDE SEQUENCE [LARGE SCALE GENOMIC DNA]</scope>
    <source>
        <strain evidence="2 3">UI 13098</strain>
    </source>
</reference>
<accession>M6QG15</accession>
<dbReference type="EMBL" id="AHNU02000033">
    <property type="protein sequence ID" value="EMN91418.1"/>
    <property type="molecule type" value="Genomic_DNA"/>
</dbReference>
<name>M6QG15_9LEPT</name>
<protein>
    <submittedName>
        <fullName evidence="2">Uncharacterized protein</fullName>
    </submittedName>
</protein>
<organism evidence="2 3">
    <name type="scientific">Leptospira weilii str. UI 13098</name>
    <dbReference type="NCBI Taxonomy" id="1088542"/>
    <lineage>
        <taxon>Bacteria</taxon>
        <taxon>Pseudomonadati</taxon>
        <taxon>Spirochaetota</taxon>
        <taxon>Spirochaetia</taxon>
        <taxon>Leptospirales</taxon>
        <taxon>Leptospiraceae</taxon>
        <taxon>Leptospira</taxon>
    </lineage>
</organism>
<evidence type="ECO:0000256" key="1">
    <source>
        <dbReference type="SAM" id="MobiDB-lite"/>
    </source>
</evidence>
<sequence>MEQELNLKGKDPKNLSTQRKETPEEFLLRKEKVLRRPITARFREFFYRELNGISNRTYEQVWESVFGRA</sequence>
<evidence type="ECO:0000313" key="2">
    <source>
        <dbReference type="EMBL" id="EMN91418.1"/>
    </source>
</evidence>
<dbReference type="AlphaFoldDB" id="M6QG15"/>
<dbReference type="RefSeq" id="WP_004502732.1">
    <property type="nucleotide sequence ID" value="NZ_AHNU02000033.1"/>
</dbReference>
<evidence type="ECO:0000313" key="3">
    <source>
        <dbReference type="Proteomes" id="UP000012118"/>
    </source>
</evidence>
<dbReference type="Proteomes" id="UP000012118">
    <property type="component" value="Unassembled WGS sequence"/>
</dbReference>
<proteinExistence type="predicted"/>